<sequence>MATAAPAAGAAAEPSSTDSEIYYTQYKSEVEIPIITALIEKELSEPYIVYTYRYFVNQWPQLTWLAWQPCPASQHESSAEPAGSSIPGTGARNINDIPVGVVICKLDRHLKGERRMRGYIAMLSVHPSWRGKGIASRLVQLSISSMLPLKAQEVVLETEVDNLASLKLYDRLGFMREKRLHRFYLNGKDCFRLVLPLQEEVKDETTEKAGTEKEKAS</sequence>
<dbReference type="AlphaFoldDB" id="A0A316UEG3"/>
<dbReference type="GeneID" id="37017069"/>
<evidence type="ECO:0000256" key="1">
    <source>
        <dbReference type="ARBA" id="ARBA00022679"/>
    </source>
</evidence>
<keyword evidence="6" id="KW-1185">Reference proteome</keyword>
<evidence type="ECO:0000256" key="3">
    <source>
        <dbReference type="ARBA" id="ARBA00024025"/>
    </source>
</evidence>
<keyword evidence="1 5" id="KW-0808">Transferase</keyword>
<dbReference type="RefSeq" id="XP_025350769.1">
    <property type="nucleotide sequence ID" value="XM_025495335.1"/>
</dbReference>
<feature type="domain" description="N-acetyltransferase" evidence="4">
    <location>
        <begin position="38"/>
        <end position="198"/>
    </location>
</feature>
<accession>A0A316UEG3</accession>
<dbReference type="InterPro" id="IPR000182">
    <property type="entry name" value="GNAT_dom"/>
</dbReference>
<evidence type="ECO:0000313" key="6">
    <source>
        <dbReference type="Proteomes" id="UP000245942"/>
    </source>
</evidence>
<dbReference type="InterPro" id="IPR016181">
    <property type="entry name" value="Acyl_CoA_acyltransferase"/>
</dbReference>
<dbReference type="PROSITE" id="PS51186">
    <property type="entry name" value="GNAT"/>
    <property type="match status" value="1"/>
</dbReference>
<dbReference type="EMBL" id="KZ819321">
    <property type="protein sequence ID" value="PWN23609.1"/>
    <property type="molecule type" value="Genomic_DNA"/>
</dbReference>
<organism evidence="5 6">
    <name type="scientific">Pseudomicrostroma glucosiphilum</name>
    <dbReference type="NCBI Taxonomy" id="1684307"/>
    <lineage>
        <taxon>Eukaryota</taxon>
        <taxon>Fungi</taxon>
        <taxon>Dikarya</taxon>
        <taxon>Basidiomycota</taxon>
        <taxon>Ustilaginomycotina</taxon>
        <taxon>Exobasidiomycetes</taxon>
        <taxon>Microstromatales</taxon>
        <taxon>Microstromatales incertae sedis</taxon>
        <taxon>Pseudomicrostroma</taxon>
    </lineage>
</organism>
<dbReference type="Proteomes" id="UP000245942">
    <property type="component" value="Unassembled WGS sequence"/>
</dbReference>
<dbReference type="PANTHER" id="PTHR45896:SF1">
    <property type="entry name" value="N-ALPHA-ACETYLTRANSFERASE 30"/>
    <property type="match status" value="1"/>
</dbReference>
<gene>
    <name evidence="5" type="ORF">BCV69DRAFT_4997</name>
</gene>
<evidence type="ECO:0000256" key="2">
    <source>
        <dbReference type="ARBA" id="ARBA00023315"/>
    </source>
</evidence>
<dbReference type="GO" id="GO:0031417">
    <property type="term" value="C:NatC complex"/>
    <property type="evidence" value="ECO:0007669"/>
    <property type="project" value="TreeGrafter"/>
</dbReference>
<dbReference type="InterPro" id="IPR044542">
    <property type="entry name" value="NAA30-like"/>
</dbReference>
<reference evidence="5 6" key="1">
    <citation type="journal article" date="2018" name="Mol. Biol. Evol.">
        <title>Broad Genomic Sampling Reveals a Smut Pathogenic Ancestry of the Fungal Clade Ustilaginomycotina.</title>
        <authorList>
            <person name="Kijpornyongpan T."/>
            <person name="Mondo S.J."/>
            <person name="Barry K."/>
            <person name="Sandor L."/>
            <person name="Lee J."/>
            <person name="Lipzen A."/>
            <person name="Pangilinan J."/>
            <person name="LaButti K."/>
            <person name="Hainaut M."/>
            <person name="Henrissat B."/>
            <person name="Grigoriev I.V."/>
            <person name="Spatafora J.W."/>
            <person name="Aime M.C."/>
        </authorList>
    </citation>
    <scope>NUCLEOTIDE SEQUENCE [LARGE SCALE GENOMIC DNA]</scope>
    <source>
        <strain evidence="5 6">MCA 4718</strain>
    </source>
</reference>
<keyword evidence="2 5" id="KW-0012">Acyltransferase</keyword>
<dbReference type="OrthoDB" id="249099at2759"/>
<name>A0A316UEG3_9BASI</name>
<evidence type="ECO:0000313" key="5">
    <source>
        <dbReference type="EMBL" id="PWN23609.1"/>
    </source>
</evidence>
<proteinExistence type="inferred from homology"/>
<dbReference type="Gene3D" id="3.40.630.30">
    <property type="match status" value="1"/>
</dbReference>
<dbReference type="STRING" id="1684307.A0A316UEG3"/>
<dbReference type="Pfam" id="PF00583">
    <property type="entry name" value="Acetyltransf_1"/>
    <property type="match status" value="1"/>
</dbReference>
<protein>
    <submittedName>
        <fullName evidence="5">Acyl-CoA N-acyltransferase</fullName>
    </submittedName>
</protein>
<dbReference type="GO" id="GO:0004596">
    <property type="term" value="F:protein-N-terminal amino-acid acetyltransferase activity"/>
    <property type="evidence" value="ECO:0007669"/>
    <property type="project" value="InterPro"/>
</dbReference>
<comment type="similarity">
    <text evidence="3">Belongs to the acetyltransferase family. MAK3 subfamily.</text>
</comment>
<evidence type="ECO:0000259" key="4">
    <source>
        <dbReference type="PROSITE" id="PS51186"/>
    </source>
</evidence>
<dbReference type="CDD" id="cd04301">
    <property type="entry name" value="NAT_SF"/>
    <property type="match status" value="1"/>
</dbReference>
<dbReference type="PANTHER" id="PTHR45896">
    <property type="entry name" value="N-ALPHA-ACETYLTRANSFERASE 30"/>
    <property type="match status" value="1"/>
</dbReference>
<dbReference type="SUPFAM" id="SSF55729">
    <property type="entry name" value="Acyl-CoA N-acyltransferases (Nat)"/>
    <property type="match status" value="1"/>
</dbReference>